<keyword evidence="2" id="KW-1185">Reference proteome</keyword>
<protein>
    <submittedName>
        <fullName evidence="1">Uncharacterized protein</fullName>
    </submittedName>
</protein>
<dbReference type="AlphaFoldDB" id="A0AAD6UPS7"/>
<sequence length="332" mass="35940">MYACWRLRRGGARGDRRDAGVMRAPVCPCVHPADCIQDAGLMLAGSEPPPPQAILASLEIGAAMDDGAAVHVPHHYACGSAILRGGALSEAAVFASCRALVALERAGLVAASGPRRRSCRGDGQRTTAAWWRVWPTRWGRVTAAATGTTAGAGGDASRDLYQNAAVRRDARFVTVSELVVAPRFATCMDQERQSAELRALGIARTRDFLGLRTLSLPVLQNFAKYAQAEGPGGADSLHTYGLHLQQRTRAARESGRMEQDWARRWGRTAVDLVAASMDFLLALYVVENVNIWQKYKDFVAEDAGMWPELRDVLAAALRTSGHTRAQLIFTGI</sequence>
<proteinExistence type="predicted"/>
<accession>A0AAD6UPS7</accession>
<organism evidence="1 2">
    <name type="scientific">Mycena pura</name>
    <dbReference type="NCBI Taxonomy" id="153505"/>
    <lineage>
        <taxon>Eukaryota</taxon>
        <taxon>Fungi</taxon>
        <taxon>Dikarya</taxon>
        <taxon>Basidiomycota</taxon>
        <taxon>Agaricomycotina</taxon>
        <taxon>Agaricomycetes</taxon>
        <taxon>Agaricomycetidae</taxon>
        <taxon>Agaricales</taxon>
        <taxon>Marasmiineae</taxon>
        <taxon>Mycenaceae</taxon>
        <taxon>Mycena</taxon>
    </lineage>
</organism>
<gene>
    <name evidence="1" type="ORF">GGX14DRAFT_609349</name>
</gene>
<evidence type="ECO:0000313" key="1">
    <source>
        <dbReference type="EMBL" id="KAJ7189427.1"/>
    </source>
</evidence>
<dbReference type="Proteomes" id="UP001219525">
    <property type="component" value="Unassembled WGS sequence"/>
</dbReference>
<comment type="caution">
    <text evidence="1">The sequence shown here is derived from an EMBL/GenBank/DDBJ whole genome shotgun (WGS) entry which is preliminary data.</text>
</comment>
<reference evidence="1" key="1">
    <citation type="submission" date="2023-03" db="EMBL/GenBank/DDBJ databases">
        <title>Massive genome expansion in bonnet fungi (Mycena s.s.) driven by repeated elements and novel gene families across ecological guilds.</title>
        <authorList>
            <consortium name="Lawrence Berkeley National Laboratory"/>
            <person name="Harder C.B."/>
            <person name="Miyauchi S."/>
            <person name="Viragh M."/>
            <person name="Kuo A."/>
            <person name="Thoen E."/>
            <person name="Andreopoulos B."/>
            <person name="Lu D."/>
            <person name="Skrede I."/>
            <person name="Drula E."/>
            <person name="Henrissat B."/>
            <person name="Morin E."/>
            <person name="Kohler A."/>
            <person name="Barry K."/>
            <person name="LaButti K."/>
            <person name="Morin E."/>
            <person name="Salamov A."/>
            <person name="Lipzen A."/>
            <person name="Mereny Z."/>
            <person name="Hegedus B."/>
            <person name="Baldrian P."/>
            <person name="Stursova M."/>
            <person name="Weitz H."/>
            <person name="Taylor A."/>
            <person name="Grigoriev I.V."/>
            <person name="Nagy L.G."/>
            <person name="Martin F."/>
            <person name="Kauserud H."/>
        </authorList>
    </citation>
    <scope>NUCLEOTIDE SEQUENCE</scope>
    <source>
        <strain evidence="1">9144</strain>
    </source>
</reference>
<dbReference type="EMBL" id="JARJCW010000178">
    <property type="protein sequence ID" value="KAJ7189427.1"/>
    <property type="molecule type" value="Genomic_DNA"/>
</dbReference>
<evidence type="ECO:0000313" key="2">
    <source>
        <dbReference type="Proteomes" id="UP001219525"/>
    </source>
</evidence>
<name>A0AAD6UPS7_9AGAR</name>